<dbReference type="InterPro" id="IPR003416">
    <property type="entry name" value="MgtC/SapB/SrpB/YhiD_fam"/>
</dbReference>
<evidence type="ECO:0000256" key="2">
    <source>
        <dbReference type="ARBA" id="ARBA00009298"/>
    </source>
</evidence>
<sequence length="211" mass="22991">MELPLRFQITDEDLLKIGFAVFCGGLLGIERQYKNKTAGFRTIILITLGSALFTMVAQQAGLGVNINVITGIGFIGAGVVFKDNTGVSGLTTAAVIWVAAAIGMAAGAGNYPLALITTIVTLAVLLLFSLLEKYIDRVHHDKLFIIVFTNTDYENLHLVEATAKSHHLVAKRRQINKSGDSLQVTLVVTGHKKHINKFDEELLQMPQVRSF</sequence>
<keyword evidence="5 7" id="KW-1133">Transmembrane helix</keyword>
<dbReference type="EMBL" id="VLPK01000003">
    <property type="protein sequence ID" value="TSJ39283.1"/>
    <property type="molecule type" value="Genomic_DNA"/>
</dbReference>
<dbReference type="OrthoDB" id="9811198at2"/>
<feature type="transmembrane region" description="Helical" evidence="7">
    <location>
        <begin position="113"/>
        <end position="131"/>
    </location>
</feature>
<protein>
    <submittedName>
        <fullName evidence="9">MgtC/SapB family protein</fullName>
    </submittedName>
</protein>
<organism evidence="9 10">
    <name type="scientific">Mucilaginibacter corticis</name>
    <dbReference type="NCBI Taxonomy" id="2597670"/>
    <lineage>
        <taxon>Bacteria</taxon>
        <taxon>Pseudomonadati</taxon>
        <taxon>Bacteroidota</taxon>
        <taxon>Sphingobacteriia</taxon>
        <taxon>Sphingobacteriales</taxon>
        <taxon>Sphingobacteriaceae</taxon>
        <taxon>Mucilaginibacter</taxon>
    </lineage>
</organism>
<keyword evidence="3" id="KW-1003">Cell membrane</keyword>
<evidence type="ECO:0000259" key="8">
    <source>
        <dbReference type="Pfam" id="PF02308"/>
    </source>
</evidence>
<comment type="similarity">
    <text evidence="2">Belongs to the MgtC/SapB family.</text>
</comment>
<dbReference type="PANTHER" id="PTHR33778:SF1">
    <property type="entry name" value="MAGNESIUM TRANSPORTER YHID-RELATED"/>
    <property type="match status" value="1"/>
</dbReference>
<evidence type="ECO:0000313" key="10">
    <source>
        <dbReference type="Proteomes" id="UP000318733"/>
    </source>
</evidence>
<dbReference type="Proteomes" id="UP000318733">
    <property type="component" value="Unassembled WGS sequence"/>
</dbReference>
<evidence type="ECO:0000256" key="5">
    <source>
        <dbReference type="ARBA" id="ARBA00022989"/>
    </source>
</evidence>
<dbReference type="PRINTS" id="PR01837">
    <property type="entry name" value="MGTCSAPBPROT"/>
</dbReference>
<evidence type="ECO:0000256" key="1">
    <source>
        <dbReference type="ARBA" id="ARBA00004651"/>
    </source>
</evidence>
<evidence type="ECO:0000256" key="4">
    <source>
        <dbReference type="ARBA" id="ARBA00022692"/>
    </source>
</evidence>
<dbReference type="GO" id="GO:0005886">
    <property type="term" value="C:plasma membrane"/>
    <property type="evidence" value="ECO:0007669"/>
    <property type="project" value="UniProtKB-SubCell"/>
</dbReference>
<keyword evidence="6 7" id="KW-0472">Membrane</keyword>
<evidence type="ECO:0000256" key="6">
    <source>
        <dbReference type="ARBA" id="ARBA00023136"/>
    </source>
</evidence>
<comment type="caution">
    <text evidence="9">The sequence shown here is derived from an EMBL/GenBank/DDBJ whole genome shotgun (WGS) entry which is preliminary data.</text>
</comment>
<gene>
    <name evidence="9" type="ORF">FO440_16135</name>
</gene>
<evidence type="ECO:0000256" key="3">
    <source>
        <dbReference type="ARBA" id="ARBA00022475"/>
    </source>
</evidence>
<dbReference type="PANTHER" id="PTHR33778">
    <property type="entry name" value="PROTEIN MGTC"/>
    <property type="match status" value="1"/>
</dbReference>
<dbReference type="AlphaFoldDB" id="A0A556MHE0"/>
<reference evidence="9 10" key="1">
    <citation type="submission" date="2019-07" db="EMBL/GenBank/DDBJ databases">
        <authorList>
            <person name="Huq M.A."/>
        </authorList>
    </citation>
    <scope>NUCLEOTIDE SEQUENCE [LARGE SCALE GENOMIC DNA]</scope>
    <source>
        <strain evidence="9 10">MAH-19</strain>
    </source>
</reference>
<feature type="transmembrane region" description="Helical" evidence="7">
    <location>
        <begin position="62"/>
        <end position="81"/>
    </location>
</feature>
<comment type="subcellular location">
    <subcellularLocation>
        <location evidence="1">Cell membrane</location>
        <topology evidence="1">Multi-pass membrane protein</topology>
    </subcellularLocation>
</comment>
<feature type="transmembrane region" description="Helical" evidence="7">
    <location>
        <begin position="38"/>
        <end position="56"/>
    </location>
</feature>
<name>A0A556MHE0_9SPHI</name>
<keyword evidence="10" id="KW-1185">Reference proteome</keyword>
<proteinExistence type="inferred from homology"/>
<evidence type="ECO:0000313" key="9">
    <source>
        <dbReference type="EMBL" id="TSJ39283.1"/>
    </source>
</evidence>
<accession>A0A556MHE0</accession>
<feature type="domain" description="MgtC/SapB/SrpB/YhiD N-terminal" evidence="8">
    <location>
        <begin position="18"/>
        <end position="133"/>
    </location>
</feature>
<dbReference type="InterPro" id="IPR049177">
    <property type="entry name" value="MgtC_SapB_SrpB_YhiD_N"/>
</dbReference>
<evidence type="ECO:0000256" key="7">
    <source>
        <dbReference type="SAM" id="Phobius"/>
    </source>
</evidence>
<feature type="transmembrane region" description="Helical" evidence="7">
    <location>
        <begin position="88"/>
        <end position="107"/>
    </location>
</feature>
<keyword evidence="4 7" id="KW-0812">Transmembrane</keyword>
<dbReference type="RefSeq" id="WP_144249321.1">
    <property type="nucleotide sequence ID" value="NZ_VLPK01000003.1"/>
</dbReference>
<dbReference type="Pfam" id="PF02308">
    <property type="entry name" value="MgtC"/>
    <property type="match status" value="1"/>
</dbReference>